<dbReference type="Proteomes" id="UP001268542">
    <property type="component" value="Unassembled WGS sequence"/>
</dbReference>
<gene>
    <name evidence="5" type="ORF">RDV89_09520</name>
</gene>
<protein>
    <submittedName>
        <fullName evidence="5">AraC family transcriptional regulator</fullName>
    </submittedName>
</protein>
<dbReference type="PANTHER" id="PTHR46796:SF12">
    <property type="entry name" value="HTH-TYPE DNA-BINDING TRANSCRIPTIONAL ACTIVATOR EUTR"/>
    <property type="match status" value="1"/>
</dbReference>
<organism evidence="5 6">
    <name type="scientific">Nocardioides imazamoxiresistens</name>
    <dbReference type="NCBI Taxonomy" id="3231893"/>
    <lineage>
        <taxon>Bacteria</taxon>
        <taxon>Bacillati</taxon>
        <taxon>Actinomycetota</taxon>
        <taxon>Actinomycetes</taxon>
        <taxon>Propionibacteriales</taxon>
        <taxon>Nocardioidaceae</taxon>
        <taxon>Nocardioides</taxon>
    </lineage>
</organism>
<reference evidence="5 6" key="1">
    <citation type="submission" date="2023-08" db="EMBL/GenBank/DDBJ databases">
        <title>Nocardioides seae sp. nov., a bacterium isolated from a soil.</title>
        <authorList>
            <person name="Wang X."/>
        </authorList>
    </citation>
    <scope>NUCLEOTIDE SEQUENCE [LARGE SCALE GENOMIC DNA]</scope>
    <source>
        <strain evidence="5 6">YZH12</strain>
    </source>
</reference>
<evidence type="ECO:0000313" key="5">
    <source>
        <dbReference type="EMBL" id="MDT9593305.1"/>
    </source>
</evidence>
<dbReference type="Pfam" id="PF14525">
    <property type="entry name" value="AraC_binding_2"/>
    <property type="match status" value="1"/>
</dbReference>
<dbReference type="SMART" id="SM00342">
    <property type="entry name" value="HTH_ARAC"/>
    <property type="match status" value="1"/>
</dbReference>
<keyword evidence="1" id="KW-0805">Transcription regulation</keyword>
<evidence type="ECO:0000259" key="4">
    <source>
        <dbReference type="PROSITE" id="PS01124"/>
    </source>
</evidence>
<dbReference type="InterPro" id="IPR018060">
    <property type="entry name" value="HTH_AraC"/>
</dbReference>
<dbReference type="PROSITE" id="PS01124">
    <property type="entry name" value="HTH_ARAC_FAMILY_2"/>
    <property type="match status" value="1"/>
</dbReference>
<dbReference type="SUPFAM" id="SSF46689">
    <property type="entry name" value="Homeodomain-like"/>
    <property type="match status" value="1"/>
</dbReference>
<dbReference type="RefSeq" id="WP_315733189.1">
    <property type="nucleotide sequence ID" value="NZ_JAVYII010000004.1"/>
</dbReference>
<keyword evidence="3" id="KW-0804">Transcription</keyword>
<evidence type="ECO:0000256" key="2">
    <source>
        <dbReference type="ARBA" id="ARBA00023125"/>
    </source>
</evidence>
<dbReference type="InterPro" id="IPR050204">
    <property type="entry name" value="AraC_XylS_family_regulators"/>
</dbReference>
<dbReference type="EMBL" id="JAVYII010000004">
    <property type="protein sequence ID" value="MDT9593305.1"/>
    <property type="molecule type" value="Genomic_DNA"/>
</dbReference>
<keyword evidence="2" id="KW-0238">DNA-binding</keyword>
<comment type="caution">
    <text evidence="5">The sequence shown here is derived from an EMBL/GenBank/DDBJ whole genome shotgun (WGS) entry which is preliminary data.</text>
</comment>
<dbReference type="InterPro" id="IPR035418">
    <property type="entry name" value="AraC-bd_2"/>
</dbReference>
<accession>A0ABU3PVN5</accession>
<proteinExistence type="predicted"/>
<dbReference type="InterPro" id="IPR009057">
    <property type="entry name" value="Homeodomain-like_sf"/>
</dbReference>
<keyword evidence="6" id="KW-1185">Reference proteome</keyword>
<evidence type="ECO:0000313" key="6">
    <source>
        <dbReference type="Proteomes" id="UP001268542"/>
    </source>
</evidence>
<dbReference type="PANTHER" id="PTHR46796">
    <property type="entry name" value="HTH-TYPE TRANSCRIPTIONAL ACTIVATOR RHAS-RELATED"/>
    <property type="match status" value="1"/>
</dbReference>
<evidence type="ECO:0000256" key="3">
    <source>
        <dbReference type="ARBA" id="ARBA00023163"/>
    </source>
</evidence>
<feature type="domain" description="HTH araC/xylS-type" evidence="4">
    <location>
        <begin position="216"/>
        <end position="316"/>
    </location>
</feature>
<sequence>MKRVLRTDDREVAESTVSSTYEPSHIEVGSRQSFEFTLDAAQLTHVVAGRLHVRKPSRLYGTEPSGQYHVALPLTGGVVCAGAAEQPMTVAPGRASVWGPGQVPDTHWAAGTTLMCFMVPPDVVAAEAKALLGRDILTPVVFEPKMDLTSPGGRSWWRLVNLLAGELEADSGLIQETVTRHHFERLLVEGLLLAHRHSLSDVMEQRSRSSTVQGVARAIELVEEDPAAPWSALSLANRVHLSVRSLQEGFRRELDTSPMSHVRDVRLRRVFDDLNAAPPGPTVNQIAQRWGFLHMGRFADHYRRQYGELPSVTRRRALGGA</sequence>
<name>A0ABU3PVN5_9ACTN</name>
<dbReference type="Pfam" id="PF12833">
    <property type="entry name" value="HTH_18"/>
    <property type="match status" value="1"/>
</dbReference>
<evidence type="ECO:0000256" key="1">
    <source>
        <dbReference type="ARBA" id="ARBA00023015"/>
    </source>
</evidence>
<dbReference type="Gene3D" id="1.10.10.60">
    <property type="entry name" value="Homeodomain-like"/>
    <property type="match status" value="1"/>
</dbReference>